<dbReference type="InterPro" id="IPR016435">
    <property type="entry name" value="DPH1/DPH2"/>
</dbReference>
<dbReference type="Gene3D" id="3.40.50.11850">
    <property type="entry name" value="Diphthamide synthesis DPH1/DPH2 domain 2"/>
    <property type="match status" value="1"/>
</dbReference>
<gene>
    <name evidence="5" type="ORF">B1B_18532</name>
</gene>
<evidence type="ECO:0000256" key="3">
    <source>
        <dbReference type="ARBA" id="ARBA00022691"/>
    </source>
</evidence>
<dbReference type="AlphaFoldDB" id="T0YAN6"/>
<dbReference type="PANTHER" id="PTHR10762">
    <property type="entry name" value="DIPHTHAMIDE BIOSYNTHESIS PROTEIN"/>
    <property type="match status" value="1"/>
</dbReference>
<keyword evidence="2" id="KW-0808">Transferase</keyword>
<dbReference type="GO" id="GO:0090560">
    <property type="term" value="F:2-(3-amino-3-carboxypropyl)histidine synthase activity"/>
    <property type="evidence" value="ECO:0007669"/>
    <property type="project" value="UniProtKB-EC"/>
</dbReference>
<dbReference type="EC" id="2.5.1.108" evidence="1"/>
<dbReference type="Pfam" id="PF01866">
    <property type="entry name" value="Diphthamide_syn"/>
    <property type="match status" value="1"/>
</dbReference>
<proteinExistence type="predicted"/>
<dbReference type="Gene3D" id="3.40.50.11840">
    <property type="entry name" value="Diphthamide synthesis DPH1/DPH2 domain 1"/>
    <property type="match status" value="1"/>
</dbReference>
<dbReference type="GO" id="GO:0017183">
    <property type="term" value="P:protein histidyl modification to diphthamide"/>
    <property type="evidence" value="ECO:0007669"/>
    <property type="project" value="InterPro"/>
</dbReference>
<accession>T0YAN6</accession>
<sequence>MKLQTESIIGRLREIGAKKVMIQVPDGLKPGVFDLFNALSSEFRIIISSDPFFGACDVGDSALYNDVDCILQLGHSEIPNVKYPKPVVFIEYKEEKIPEIREQIFHDMKDRGIRNIGLLFSIQYVDAASAVQSKLESMGFHVIAGKNDGRLKYPGQVLGCNYSTGHTIEKDVDCFLLVSTGIFHGLGAQLALRKDVYLLDLNDLTLRNLAPETDRVIRKR</sequence>
<dbReference type="EMBL" id="AUZY01012404">
    <property type="protein sequence ID" value="EQD30188.1"/>
    <property type="molecule type" value="Genomic_DNA"/>
</dbReference>
<protein>
    <recommendedName>
        <fullName evidence="1">2-(3-amino-3-carboxypropyl)histidine synthase</fullName>
        <ecNumber evidence="1">2.5.1.108</ecNumber>
    </recommendedName>
</protein>
<evidence type="ECO:0000256" key="1">
    <source>
        <dbReference type="ARBA" id="ARBA00012221"/>
    </source>
</evidence>
<feature type="non-terminal residue" evidence="5">
    <location>
        <position position="220"/>
    </location>
</feature>
<evidence type="ECO:0000256" key="2">
    <source>
        <dbReference type="ARBA" id="ARBA00022679"/>
    </source>
</evidence>
<comment type="catalytic activity">
    <reaction evidence="4">
        <text>L-histidyl-[translation elongation factor 2] + S-adenosyl-L-methionine = 2-[(3S)-amino-3-carboxypropyl]-L-histidyl-[translation elongation factor 2] + S-methyl-5'-thioadenosine + H(+)</text>
        <dbReference type="Rhea" id="RHEA:36783"/>
        <dbReference type="Rhea" id="RHEA-COMP:9748"/>
        <dbReference type="Rhea" id="RHEA-COMP:9749"/>
        <dbReference type="ChEBI" id="CHEBI:15378"/>
        <dbReference type="ChEBI" id="CHEBI:17509"/>
        <dbReference type="ChEBI" id="CHEBI:29979"/>
        <dbReference type="ChEBI" id="CHEBI:59789"/>
        <dbReference type="ChEBI" id="CHEBI:73995"/>
        <dbReference type="EC" id="2.5.1.108"/>
    </reaction>
</comment>
<name>T0YAN6_9ZZZZ</name>
<dbReference type="PANTHER" id="PTHR10762:SF1">
    <property type="entry name" value="2-(3-AMINO-3-CARBOXYPROPYL)HISTIDINE SYNTHASE SUBUNIT 1"/>
    <property type="match status" value="1"/>
</dbReference>
<evidence type="ECO:0000256" key="4">
    <source>
        <dbReference type="ARBA" id="ARBA00048403"/>
    </source>
</evidence>
<comment type="caution">
    <text evidence="5">The sequence shown here is derived from an EMBL/GenBank/DDBJ whole genome shotgun (WGS) entry which is preliminary data.</text>
</comment>
<dbReference type="NCBIfam" id="TIGR00322">
    <property type="entry name" value="diphth2_R"/>
    <property type="match status" value="1"/>
</dbReference>
<organism evidence="5">
    <name type="scientific">mine drainage metagenome</name>
    <dbReference type="NCBI Taxonomy" id="410659"/>
    <lineage>
        <taxon>unclassified sequences</taxon>
        <taxon>metagenomes</taxon>
        <taxon>ecological metagenomes</taxon>
    </lineage>
</organism>
<reference evidence="5" key="1">
    <citation type="submission" date="2013-08" db="EMBL/GenBank/DDBJ databases">
        <authorList>
            <person name="Mendez C."/>
            <person name="Richter M."/>
            <person name="Ferrer M."/>
            <person name="Sanchez J."/>
        </authorList>
    </citation>
    <scope>NUCLEOTIDE SEQUENCE</scope>
</reference>
<evidence type="ECO:0000313" key="5">
    <source>
        <dbReference type="EMBL" id="EQD30188.1"/>
    </source>
</evidence>
<dbReference type="InterPro" id="IPR042264">
    <property type="entry name" value="DPH1/DPH2_2"/>
</dbReference>
<keyword evidence="3" id="KW-0949">S-adenosyl-L-methionine</keyword>
<reference evidence="5" key="2">
    <citation type="journal article" date="2014" name="ISME J.">
        <title>Microbial stratification in low pH oxic and suboxic macroscopic growths along an acid mine drainage.</title>
        <authorList>
            <person name="Mendez-Garcia C."/>
            <person name="Mesa V."/>
            <person name="Sprenger R.R."/>
            <person name="Richter M."/>
            <person name="Diez M.S."/>
            <person name="Solano J."/>
            <person name="Bargiela R."/>
            <person name="Golyshina O.V."/>
            <person name="Manteca A."/>
            <person name="Ramos J.L."/>
            <person name="Gallego J.R."/>
            <person name="Llorente I."/>
            <person name="Martins Dos Santos V.A."/>
            <person name="Jensen O.N."/>
            <person name="Pelaez A.I."/>
            <person name="Sanchez J."/>
            <person name="Ferrer M."/>
        </authorList>
    </citation>
    <scope>NUCLEOTIDE SEQUENCE</scope>
</reference>
<dbReference type="InterPro" id="IPR042263">
    <property type="entry name" value="DPH1/DPH2_1"/>
</dbReference>